<gene>
    <name evidence="1" type="ORF">PPENT_87.1.T1510006</name>
</gene>
<comment type="caution">
    <text evidence="1">The sequence shown here is derived from an EMBL/GenBank/DDBJ whole genome shotgun (WGS) entry which is preliminary data.</text>
</comment>
<dbReference type="AlphaFoldDB" id="A0A8S1YAF1"/>
<evidence type="ECO:0000313" key="2">
    <source>
        <dbReference type="Proteomes" id="UP000689195"/>
    </source>
</evidence>
<sequence>MNNQVHFSFKSFKVIDLLEDSLTYYSKRISLIYNIDKFSQIILNPKSITQLKKNQEQTLQILFSKKHKKEDLEFKINCYDPQIKKQISYEIKINLKSSKIMDIFGKTPAHRLIRYYKKSISQQAKQMDIVKVNQKSLKNLDIINFSLENQILCLKTAFICEVLNEKICKNQLRKSSSLNHNQNMYIKEMLQISQTIKKSVQAEKQDQLFGIKSLMQQLPLVRRIKMDSHEEEDTQKINYQDLLNISNNKQNINDSEELILSKKCLKMEEREVSNVLQSQKYFKRISKCYQIQNQLTACKQMVVSSQKHILKINQNQKIYIGQQWFPFYLKLFCQDSKSPWQLFNKAINYLQKKGVNYLLKKERAFQIMKNFLTMQKLEIQNQIIFQTNKLIKIILFY</sequence>
<name>A0A8S1YAF1_9CILI</name>
<dbReference type="Proteomes" id="UP000689195">
    <property type="component" value="Unassembled WGS sequence"/>
</dbReference>
<dbReference type="OrthoDB" id="312927at2759"/>
<evidence type="ECO:0000313" key="1">
    <source>
        <dbReference type="EMBL" id="CAD8208454.1"/>
    </source>
</evidence>
<accession>A0A8S1YAF1</accession>
<protein>
    <submittedName>
        <fullName evidence="1">Uncharacterized protein</fullName>
    </submittedName>
</protein>
<reference evidence="1" key="1">
    <citation type="submission" date="2021-01" db="EMBL/GenBank/DDBJ databases">
        <authorList>
            <consortium name="Genoscope - CEA"/>
            <person name="William W."/>
        </authorList>
    </citation>
    <scope>NUCLEOTIDE SEQUENCE</scope>
</reference>
<organism evidence="1 2">
    <name type="scientific">Paramecium pentaurelia</name>
    <dbReference type="NCBI Taxonomy" id="43138"/>
    <lineage>
        <taxon>Eukaryota</taxon>
        <taxon>Sar</taxon>
        <taxon>Alveolata</taxon>
        <taxon>Ciliophora</taxon>
        <taxon>Intramacronucleata</taxon>
        <taxon>Oligohymenophorea</taxon>
        <taxon>Peniculida</taxon>
        <taxon>Parameciidae</taxon>
        <taxon>Paramecium</taxon>
    </lineage>
</organism>
<dbReference type="EMBL" id="CAJJDO010000151">
    <property type="protein sequence ID" value="CAD8208454.1"/>
    <property type="molecule type" value="Genomic_DNA"/>
</dbReference>
<proteinExistence type="predicted"/>
<keyword evidence="2" id="KW-1185">Reference proteome</keyword>